<organism evidence="1">
    <name type="scientific">marine sediment metagenome</name>
    <dbReference type="NCBI Taxonomy" id="412755"/>
    <lineage>
        <taxon>unclassified sequences</taxon>
        <taxon>metagenomes</taxon>
        <taxon>ecological metagenomes</taxon>
    </lineage>
</organism>
<dbReference type="EMBL" id="BARS01026542">
    <property type="protein sequence ID" value="GAG01790.1"/>
    <property type="molecule type" value="Genomic_DNA"/>
</dbReference>
<sequence>MYSYEFKDIRNLKNGKFIEDRDSIIGKSKNKYNVLILRDFFNWLASRLMKEKHGGQPLNLFPEYNILKKNNWTQYASVIPGSNYRKMKTVFKYWKFYAEEFLGKTNYLECEDSLKICISFNQWFSDEGYRKKIAKQLGLEYSDFSLDFAGSPSSFNPNECWDKNVQEMKVLDRWKILKDNIIYHEFLDPE</sequence>
<evidence type="ECO:0000313" key="1">
    <source>
        <dbReference type="EMBL" id="GAG01790.1"/>
    </source>
</evidence>
<protein>
    <recommendedName>
        <fullName evidence="2">Sulfotransferase domain-containing protein</fullName>
    </recommendedName>
</protein>
<feature type="non-terminal residue" evidence="1">
    <location>
        <position position="190"/>
    </location>
</feature>
<proteinExistence type="predicted"/>
<reference evidence="1" key="1">
    <citation type="journal article" date="2014" name="Front. Microbiol.">
        <title>High frequency of phylogenetically diverse reductive dehalogenase-homologous genes in deep subseafloor sedimentary metagenomes.</title>
        <authorList>
            <person name="Kawai M."/>
            <person name="Futagami T."/>
            <person name="Toyoda A."/>
            <person name="Takaki Y."/>
            <person name="Nishi S."/>
            <person name="Hori S."/>
            <person name="Arai W."/>
            <person name="Tsubouchi T."/>
            <person name="Morono Y."/>
            <person name="Uchiyama I."/>
            <person name="Ito T."/>
            <person name="Fujiyama A."/>
            <person name="Inagaki F."/>
            <person name="Takami H."/>
        </authorList>
    </citation>
    <scope>NUCLEOTIDE SEQUENCE</scope>
    <source>
        <strain evidence="1">Expedition CK06-06</strain>
    </source>
</reference>
<accession>X0U8A3</accession>
<name>X0U8A3_9ZZZZ</name>
<gene>
    <name evidence="1" type="ORF">S01H1_41817</name>
</gene>
<evidence type="ECO:0008006" key="2">
    <source>
        <dbReference type="Google" id="ProtNLM"/>
    </source>
</evidence>
<dbReference type="AlphaFoldDB" id="X0U8A3"/>
<comment type="caution">
    <text evidence="1">The sequence shown here is derived from an EMBL/GenBank/DDBJ whole genome shotgun (WGS) entry which is preliminary data.</text>
</comment>